<comment type="caution">
    <text evidence="3">The sequence shown here is derived from an EMBL/GenBank/DDBJ whole genome shotgun (WGS) entry which is preliminary data.</text>
</comment>
<keyword evidence="4" id="KW-1185">Reference proteome</keyword>
<dbReference type="PANTHER" id="PTHR11071">
    <property type="entry name" value="PEPTIDYL-PROLYL CIS-TRANS ISOMERASE"/>
    <property type="match status" value="1"/>
</dbReference>
<feature type="domain" description="PPIase cyclophilin-type" evidence="2">
    <location>
        <begin position="22"/>
        <end position="161"/>
    </location>
</feature>
<keyword evidence="3" id="KW-0413">Isomerase</keyword>
<gene>
    <name evidence="3" type="ORF">TorRG33x02_142300</name>
</gene>
<evidence type="ECO:0000256" key="1">
    <source>
        <dbReference type="ARBA" id="ARBA00007365"/>
    </source>
</evidence>
<comment type="similarity">
    <text evidence="1">Belongs to the cyclophilin-type PPIase family.</text>
</comment>
<dbReference type="GO" id="GO:0003755">
    <property type="term" value="F:peptidyl-prolyl cis-trans isomerase activity"/>
    <property type="evidence" value="ECO:0007669"/>
    <property type="project" value="InterPro"/>
</dbReference>
<dbReference type="GO" id="GO:0016018">
    <property type="term" value="F:cyclosporin A binding"/>
    <property type="evidence" value="ECO:0007669"/>
    <property type="project" value="TreeGrafter"/>
</dbReference>
<dbReference type="OrthoDB" id="193499at2759"/>
<dbReference type="GO" id="GO:0005737">
    <property type="term" value="C:cytoplasm"/>
    <property type="evidence" value="ECO:0007669"/>
    <property type="project" value="TreeGrafter"/>
</dbReference>
<accession>A0A2P5EWM0</accession>
<dbReference type="EMBL" id="JXTC01000088">
    <property type="protein sequence ID" value="PON89944.1"/>
    <property type="molecule type" value="Genomic_DNA"/>
</dbReference>
<reference evidence="4" key="1">
    <citation type="submission" date="2016-06" db="EMBL/GenBank/DDBJ databases">
        <title>Parallel loss of symbiosis genes in relatives of nitrogen-fixing non-legume Parasponia.</title>
        <authorList>
            <person name="Van Velzen R."/>
            <person name="Holmer R."/>
            <person name="Bu F."/>
            <person name="Rutten L."/>
            <person name="Van Zeijl A."/>
            <person name="Liu W."/>
            <person name="Santuari L."/>
            <person name="Cao Q."/>
            <person name="Sharma T."/>
            <person name="Shen D."/>
            <person name="Roswanjaya Y."/>
            <person name="Wardhani T."/>
            <person name="Kalhor M.S."/>
            <person name="Jansen J."/>
            <person name="Van den Hoogen J."/>
            <person name="Gungor B."/>
            <person name="Hartog M."/>
            <person name="Hontelez J."/>
            <person name="Verver J."/>
            <person name="Yang W.-C."/>
            <person name="Schijlen E."/>
            <person name="Repin R."/>
            <person name="Schilthuizen M."/>
            <person name="Schranz E."/>
            <person name="Heidstra R."/>
            <person name="Miyata K."/>
            <person name="Fedorova E."/>
            <person name="Kohlen W."/>
            <person name="Bisseling T."/>
            <person name="Smit S."/>
            <person name="Geurts R."/>
        </authorList>
    </citation>
    <scope>NUCLEOTIDE SEQUENCE [LARGE SCALE GENOMIC DNA]</scope>
    <source>
        <strain evidence="4">cv. RG33-2</strain>
    </source>
</reference>
<dbReference type="PROSITE" id="PS50072">
    <property type="entry name" value="CSA_PPIASE_2"/>
    <property type="match status" value="1"/>
</dbReference>
<dbReference type="STRING" id="63057.A0A2P5EWM0"/>
<dbReference type="InterPro" id="IPR029000">
    <property type="entry name" value="Cyclophilin-like_dom_sf"/>
</dbReference>
<dbReference type="PRINTS" id="PR00153">
    <property type="entry name" value="CSAPPISMRASE"/>
</dbReference>
<evidence type="ECO:0000313" key="4">
    <source>
        <dbReference type="Proteomes" id="UP000237000"/>
    </source>
</evidence>
<name>A0A2P5EWM0_TREOI</name>
<dbReference type="Pfam" id="PF00160">
    <property type="entry name" value="Pro_isomerase"/>
    <property type="match status" value="1"/>
</dbReference>
<protein>
    <submittedName>
        <fullName evidence="3">Cyclophilin-type peptidyl-prolyl cis-trans isomerase</fullName>
    </submittedName>
</protein>
<dbReference type="AlphaFoldDB" id="A0A2P5EWM0"/>
<proteinExistence type="inferred from homology"/>
<dbReference type="InParanoid" id="A0A2P5EWM0"/>
<sequence>MAASTSNPNPRPRDRDGALRHVVPLTAENFRALCTGEKGTGRSGKPLHYKGTDFHCLLRGLGIMGGITDGLFGESIYRYRFKDENFIMKHIGPGVLCMVNSARNTNRSQFLISTVKTDWLDGRNVVFGHVVEGMDVVMAIERLGGVNGRPIGTVTIADCGQPPPLPPPAKLHNDKDPDYDSDEELAEEMERLLEDDIDSKRVCATEGFYVGESNYPGFEFTLEALGIDGTDSPWAQLAVVFALEDLRKTKGDNDLRCVDFIRVNSQPAGPAVLYFLTFQASNERFYEAKVLVGPNAIRGEDMEDKVVYFVRLARHYPTPNYPKWYKDLLRTQKEHDE</sequence>
<evidence type="ECO:0000313" key="3">
    <source>
        <dbReference type="EMBL" id="PON89944.1"/>
    </source>
</evidence>
<dbReference type="SUPFAM" id="SSF50891">
    <property type="entry name" value="Cyclophilin-like"/>
    <property type="match status" value="1"/>
</dbReference>
<organism evidence="3 4">
    <name type="scientific">Trema orientale</name>
    <name type="common">Charcoal tree</name>
    <name type="synonym">Celtis orientalis</name>
    <dbReference type="NCBI Taxonomy" id="63057"/>
    <lineage>
        <taxon>Eukaryota</taxon>
        <taxon>Viridiplantae</taxon>
        <taxon>Streptophyta</taxon>
        <taxon>Embryophyta</taxon>
        <taxon>Tracheophyta</taxon>
        <taxon>Spermatophyta</taxon>
        <taxon>Magnoliopsida</taxon>
        <taxon>eudicotyledons</taxon>
        <taxon>Gunneridae</taxon>
        <taxon>Pentapetalae</taxon>
        <taxon>rosids</taxon>
        <taxon>fabids</taxon>
        <taxon>Rosales</taxon>
        <taxon>Cannabaceae</taxon>
        <taxon>Trema</taxon>
    </lineage>
</organism>
<dbReference type="Gene3D" id="2.40.100.10">
    <property type="entry name" value="Cyclophilin-like"/>
    <property type="match status" value="1"/>
</dbReference>
<dbReference type="Proteomes" id="UP000237000">
    <property type="component" value="Unassembled WGS sequence"/>
</dbReference>
<dbReference type="InterPro" id="IPR002130">
    <property type="entry name" value="Cyclophilin-type_PPIase_dom"/>
</dbReference>
<evidence type="ECO:0000259" key="2">
    <source>
        <dbReference type="PROSITE" id="PS50072"/>
    </source>
</evidence>
<dbReference type="PANTHER" id="PTHR11071:SF561">
    <property type="entry name" value="PEPTIDYL-PROLYL CIS-TRANS ISOMERASE D-RELATED"/>
    <property type="match status" value="1"/>
</dbReference>
<dbReference type="GO" id="GO:0006457">
    <property type="term" value="P:protein folding"/>
    <property type="evidence" value="ECO:0007669"/>
    <property type="project" value="TreeGrafter"/>
</dbReference>